<dbReference type="AlphaFoldDB" id="X1TDS8"/>
<reference evidence="1" key="1">
    <citation type="journal article" date="2014" name="Front. Microbiol.">
        <title>High frequency of phylogenetically diverse reductive dehalogenase-homologous genes in deep subseafloor sedimentary metagenomes.</title>
        <authorList>
            <person name="Kawai M."/>
            <person name="Futagami T."/>
            <person name="Toyoda A."/>
            <person name="Takaki Y."/>
            <person name="Nishi S."/>
            <person name="Hori S."/>
            <person name="Arai W."/>
            <person name="Tsubouchi T."/>
            <person name="Morono Y."/>
            <person name="Uchiyama I."/>
            <person name="Ito T."/>
            <person name="Fujiyama A."/>
            <person name="Inagaki F."/>
            <person name="Takami H."/>
        </authorList>
    </citation>
    <scope>NUCLEOTIDE SEQUENCE</scope>
    <source>
        <strain evidence="1">Expedition CK06-06</strain>
    </source>
</reference>
<comment type="caution">
    <text evidence="1">The sequence shown here is derived from an EMBL/GenBank/DDBJ whole genome shotgun (WGS) entry which is preliminary data.</text>
</comment>
<accession>X1TDS8</accession>
<gene>
    <name evidence="1" type="ORF">S12H4_34223</name>
</gene>
<sequence length="51" mass="5469">MTWKPRLIVASVVLLAAIILRAFGINSFIEAIGYMAAGFLFGSVPESKGKI</sequence>
<proteinExistence type="predicted"/>
<protein>
    <submittedName>
        <fullName evidence="1">Uncharacterized protein</fullName>
    </submittedName>
</protein>
<organism evidence="1">
    <name type="scientific">marine sediment metagenome</name>
    <dbReference type="NCBI Taxonomy" id="412755"/>
    <lineage>
        <taxon>unclassified sequences</taxon>
        <taxon>metagenomes</taxon>
        <taxon>ecological metagenomes</taxon>
    </lineage>
</organism>
<name>X1TDS8_9ZZZZ</name>
<dbReference type="EMBL" id="BARW01020234">
    <property type="protein sequence ID" value="GAI89491.1"/>
    <property type="molecule type" value="Genomic_DNA"/>
</dbReference>
<evidence type="ECO:0000313" key="1">
    <source>
        <dbReference type="EMBL" id="GAI89491.1"/>
    </source>
</evidence>